<dbReference type="GeneID" id="301040814"/>
<name>A0ABY1YC79_9HYPH</name>
<dbReference type="Proteomes" id="UP000294239">
    <property type="component" value="Unassembled WGS sequence"/>
</dbReference>
<protein>
    <submittedName>
        <fullName evidence="2">Uncharacterized protein</fullName>
    </submittedName>
</protein>
<keyword evidence="1" id="KW-0472">Membrane</keyword>
<dbReference type="EMBL" id="SISF01000025">
    <property type="protein sequence ID" value="TBN15075.1"/>
    <property type="molecule type" value="Genomic_DNA"/>
</dbReference>
<feature type="transmembrane region" description="Helical" evidence="1">
    <location>
        <begin position="20"/>
        <end position="38"/>
    </location>
</feature>
<keyword evidence="1" id="KW-1133">Transmembrane helix</keyword>
<feature type="transmembrane region" description="Helical" evidence="1">
    <location>
        <begin position="50"/>
        <end position="72"/>
    </location>
</feature>
<dbReference type="RefSeq" id="WP_130977486.1">
    <property type="nucleotide sequence ID" value="NZ_SISF01000025.1"/>
</dbReference>
<comment type="caution">
    <text evidence="2">The sequence shown here is derived from an EMBL/GenBank/DDBJ whole genome shotgun (WGS) entry which is preliminary data.</text>
</comment>
<keyword evidence="3" id="KW-1185">Reference proteome</keyword>
<keyword evidence="1" id="KW-0812">Transmembrane</keyword>
<reference evidence="2 3" key="1">
    <citation type="submission" date="2019-02" db="EMBL/GenBank/DDBJ databases">
        <title>Current taxonomic status of genus Agrobacterium and description of Agrobacterium cavarae sp. nov. isolated from maize roots.</title>
        <authorList>
            <person name="Flores-Felix J.D."/>
            <person name="Menendez E."/>
            <person name="Ramirez-Bahena M.H."/>
            <person name="Garcia-Fraile P."/>
            <person name="Velazquez E."/>
        </authorList>
    </citation>
    <scope>NUCLEOTIDE SEQUENCE [LARGE SCALE GENOMIC DNA]</scope>
    <source>
        <strain evidence="2 3">RZME10</strain>
    </source>
</reference>
<evidence type="ECO:0000256" key="1">
    <source>
        <dbReference type="SAM" id="Phobius"/>
    </source>
</evidence>
<evidence type="ECO:0000313" key="3">
    <source>
        <dbReference type="Proteomes" id="UP000294239"/>
    </source>
</evidence>
<proteinExistence type="predicted"/>
<accession>A0ABY1YC79</accession>
<sequence>MALDAFVSWMLLSQVGVPVLLGKTLSSLSVAAFAVLYLRRPSIMASPSRFIVTTITLIVLLVSYGIFTLLLLRNPMLQWPLALIAASVAALLLSLIGYWRAPRSSPGR</sequence>
<feature type="transmembrane region" description="Helical" evidence="1">
    <location>
        <begin position="78"/>
        <end position="99"/>
    </location>
</feature>
<gene>
    <name evidence="2" type="ORF">EYC79_06405</name>
</gene>
<organism evidence="2 3">
    <name type="scientific">Agrobacterium cavarae</name>
    <dbReference type="NCBI Taxonomy" id="2528239"/>
    <lineage>
        <taxon>Bacteria</taxon>
        <taxon>Pseudomonadati</taxon>
        <taxon>Pseudomonadota</taxon>
        <taxon>Alphaproteobacteria</taxon>
        <taxon>Hyphomicrobiales</taxon>
        <taxon>Rhizobiaceae</taxon>
        <taxon>Rhizobium/Agrobacterium group</taxon>
        <taxon>Agrobacterium</taxon>
    </lineage>
</organism>
<evidence type="ECO:0000313" key="2">
    <source>
        <dbReference type="EMBL" id="TBN15075.1"/>
    </source>
</evidence>